<dbReference type="InterPro" id="IPR028098">
    <property type="entry name" value="Glyco_trans_4-like_N"/>
</dbReference>
<accession>A0A6I6AE13</accession>
<feature type="domain" description="Glycosyl transferase family 1" evidence="1">
    <location>
        <begin position="177"/>
        <end position="350"/>
    </location>
</feature>
<dbReference type="Pfam" id="PF00534">
    <property type="entry name" value="Glycos_transf_1"/>
    <property type="match status" value="1"/>
</dbReference>
<keyword evidence="3" id="KW-0808">Transferase</keyword>
<dbReference type="GO" id="GO:0016757">
    <property type="term" value="F:glycosyltransferase activity"/>
    <property type="evidence" value="ECO:0007669"/>
    <property type="project" value="InterPro"/>
</dbReference>
<evidence type="ECO:0000313" key="3">
    <source>
        <dbReference type="EMBL" id="QGQ23872.1"/>
    </source>
</evidence>
<dbReference type="KEGG" id="gim:F1728_14795"/>
<dbReference type="RefSeq" id="WP_155364769.1">
    <property type="nucleotide sequence ID" value="NZ_CP043930.1"/>
</dbReference>
<dbReference type="InterPro" id="IPR001296">
    <property type="entry name" value="Glyco_trans_1"/>
</dbReference>
<feature type="domain" description="Glycosyltransferase subfamily 4-like N-terminal" evidence="2">
    <location>
        <begin position="14"/>
        <end position="167"/>
    </location>
</feature>
<reference evidence="3 4" key="1">
    <citation type="submission" date="2019-09" db="EMBL/GenBank/DDBJ databases">
        <title>Gimesia benthica sp. nov., a novel bacterium isolated from deep-sea water of the Northwest Indian Ocean.</title>
        <authorList>
            <person name="Dai X."/>
        </authorList>
    </citation>
    <scope>NUCLEOTIDE SEQUENCE [LARGE SCALE GENOMIC DNA]</scope>
    <source>
        <strain evidence="3 4">E7</strain>
    </source>
</reference>
<proteinExistence type="predicted"/>
<protein>
    <submittedName>
        <fullName evidence="3">Glycosyltransferase family 4 protein</fullName>
    </submittedName>
</protein>
<dbReference type="Proteomes" id="UP000427281">
    <property type="component" value="Chromosome"/>
</dbReference>
<dbReference type="CDD" id="cd03801">
    <property type="entry name" value="GT4_PimA-like"/>
    <property type="match status" value="1"/>
</dbReference>
<sequence>MKQIALLFEFGSLNGGEHSMLAMLQQLHGRSFEFTAFCLADSPLLQRLTSLDIPCHPVQFHDEQGLRLPREAVLEQLLPVLQAQHFDLLHANSLSMARLTGAFAEQLPVPCSGHLRDIIKLSRAAIRDLNRNRRLFAVSHATRDFHIARGLNAETVSVCYNGVDCERFQPQPATGALKQELGLPTDTRLCLTIGQIGLRKGQDVLAEAARLLAEQGDQQTHFVLVGERHSQKQESIDFDHALDTTFAQPGLAGRLHRLGYRDDIPCLMNEVDLLVHPAKQEPLGRVLLEAIASGLPLVATDVGGTCEIVDHERSALLVPPGEATALATAIQRLLHDQSLSQSIAQHARQRAEERFTSERASRNMEACWQELCD</sequence>
<gene>
    <name evidence="3" type="ORF">F1728_14795</name>
</gene>
<dbReference type="EMBL" id="CP043930">
    <property type="protein sequence ID" value="QGQ23872.1"/>
    <property type="molecule type" value="Genomic_DNA"/>
</dbReference>
<evidence type="ECO:0000259" key="2">
    <source>
        <dbReference type="Pfam" id="PF13439"/>
    </source>
</evidence>
<dbReference type="Gene3D" id="3.40.50.2000">
    <property type="entry name" value="Glycogen Phosphorylase B"/>
    <property type="match status" value="2"/>
</dbReference>
<name>A0A6I6AE13_9PLAN</name>
<evidence type="ECO:0000313" key="4">
    <source>
        <dbReference type="Proteomes" id="UP000427281"/>
    </source>
</evidence>
<keyword evidence="4" id="KW-1185">Reference proteome</keyword>
<organism evidence="3 4">
    <name type="scientific">Gimesia benthica</name>
    <dbReference type="NCBI Taxonomy" id="2608982"/>
    <lineage>
        <taxon>Bacteria</taxon>
        <taxon>Pseudomonadati</taxon>
        <taxon>Planctomycetota</taxon>
        <taxon>Planctomycetia</taxon>
        <taxon>Planctomycetales</taxon>
        <taxon>Planctomycetaceae</taxon>
        <taxon>Gimesia</taxon>
    </lineage>
</organism>
<dbReference type="SUPFAM" id="SSF53756">
    <property type="entry name" value="UDP-Glycosyltransferase/glycogen phosphorylase"/>
    <property type="match status" value="1"/>
</dbReference>
<dbReference type="Pfam" id="PF13439">
    <property type="entry name" value="Glyco_transf_4"/>
    <property type="match status" value="1"/>
</dbReference>
<evidence type="ECO:0000259" key="1">
    <source>
        <dbReference type="Pfam" id="PF00534"/>
    </source>
</evidence>
<dbReference type="PANTHER" id="PTHR12526">
    <property type="entry name" value="GLYCOSYLTRANSFERASE"/>
    <property type="match status" value="1"/>
</dbReference>
<dbReference type="AlphaFoldDB" id="A0A6I6AE13"/>